<dbReference type="EMBL" id="SBLB01000006">
    <property type="protein sequence ID" value="RYC67895.1"/>
    <property type="molecule type" value="Genomic_DNA"/>
</dbReference>
<evidence type="ECO:0000313" key="1">
    <source>
        <dbReference type="EMBL" id="RYC67895.1"/>
    </source>
</evidence>
<evidence type="ECO:0000313" key="2">
    <source>
        <dbReference type="Proteomes" id="UP000290407"/>
    </source>
</evidence>
<dbReference type="AlphaFoldDB" id="A0A4Q2UK78"/>
<proteinExistence type="predicted"/>
<keyword evidence="2" id="KW-1185">Reference proteome</keyword>
<comment type="caution">
    <text evidence="1">The sequence shown here is derived from an EMBL/GenBank/DDBJ whole genome shotgun (WGS) entry which is preliminary data.</text>
</comment>
<dbReference type="RefSeq" id="WP_129603676.1">
    <property type="nucleotide sequence ID" value="NZ_SBLB01000006.1"/>
</dbReference>
<organism evidence="1 2">
    <name type="scientific">Spirosoma sordidisoli</name>
    <dbReference type="NCBI Taxonomy" id="2502893"/>
    <lineage>
        <taxon>Bacteria</taxon>
        <taxon>Pseudomonadati</taxon>
        <taxon>Bacteroidota</taxon>
        <taxon>Cytophagia</taxon>
        <taxon>Cytophagales</taxon>
        <taxon>Cytophagaceae</taxon>
        <taxon>Spirosoma</taxon>
    </lineage>
</organism>
<reference evidence="1 2" key="1">
    <citation type="submission" date="2019-01" db="EMBL/GenBank/DDBJ databases">
        <title>Spirosoma flava sp. nov., a propanil-degrading bacterium isolated from herbicide-contaminated soil.</title>
        <authorList>
            <person name="Zhang L."/>
            <person name="Jiang J.-D."/>
        </authorList>
    </citation>
    <scope>NUCLEOTIDE SEQUENCE [LARGE SCALE GENOMIC DNA]</scope>
    <source>
        <strain evidence="1 2">TY50</strain>
    </source>
</reference>
<sequence>MRLFIHDVFAFYSQLSRSSAWVLLIGLFYAMAVLEVDPGDLGDDFGDTYDTHLSVTSEKSLEVLPAFFPAPSASDQSFGSVRRLPLRLVRVVHNPYQQRLAPARRIYLRHAVWRI</sequence>
<dbReference type="Proteomes" id="UP000290407">
    <property type="component" value="Unassembled WGS sequence"/>
</dbReference>
<accession>A0A4Q2UK78</accession>
<name>A0A4Q2UK78_9BACT</name>
<gene>
    <name evidence="1" type="ORF">EQG79_20740</name>
</gene>
<protein>
    <submittedName>
        <fullName evidence="1">Uncharacterized protein</fullName>
    </submittedName>
</protein>